<evidence type="ECO:0000313" key="1">
    <source>
        <dbReference type="EMBL" id="ETR67840.1"/>
    </source>
</evidence>
<sequence>MFNISEHIMRNKTLNPIFIYQMGKVGSSTIKKSLNNTNLSNYIEQVHFLSWPAIQSIENDYIKQNKPVPSHIRIGKVLRQQIDQSLGRIRFKIISLVRDPVARDISDVFQNIERDIPHMNPTVSNCFTILSNHSFASEFSAIDFINANVQNYDFVIGIDRGIIEAELISRAKKIPYALISYEIFFEAEAGAQFKSPEIKSCQNIEFAVVQDKVRAKMLSQENRIPLSKMIYIPVAGRSAPN</sequence>
<dbReference type="AlphaFoldDB" id="A0A1V1NZ40"/>
<comment type="caution">
    <text evidence="1">The sequence shown here is derived from an EMBL/GenBank/DDBJ whole genome shotgun (WGS) entry which is preliminary data.</text>
</comment>
<dbReference type="GO" id="GO:0016740">
    <property type="term" value="F:transferase activity"/>
    <property type="evidence" value="ECO:0007669"/>
    <property type="project" value="UniProtKB-KW"/>
</dbReference>
<accession>A0A1V1NZ40</accession>
<keyword evidence="1" id="KW-0808">Transferase</keyword>
<dbReference type="SUPFAM" id="SSF52540">
    <property type="entry name" value="P-loop containing nucleoside triphosphate hydrolases"/>
    <property type="match status" value="1"/>
</dbReference>
<proteinExistence type="predicted"/>
<dbReference type="EMBL" id="ATBP01001191">
    <property type="protein sequence ID" value="ETR67840.1"/>
    <property type="molecule type" value="Genomic_DNA"/>
</dbReference>
<dbReference type="InterPro" id="IPR027417">
    <property type="entry name" value="P-loop_NTPase"/>
</dbReference>
<reference evidence="2" key="1">
    <citation type="submission" date="2012-11" db="EMBL/GenBank/DDBJ databases">
        <authorList>
            <person name="Lucero-Rivera Y.E."/>
            <person name="Tovar-Ramirez D."/>
        </authorList>
    </citation>
    <scope>NUCLEOTIDE SEQUENCE [LARGE SCALE GENOMIC DNA]</scope>
    <source>
        <strain evidence="2">Araruama</strain>
    </source>
</reference>
<evidence type="ECO:0000313" key="2">
    <source>
        <dbReference type="Proteomes" id="UP000189670"/>
    </source>
</evidence>
<gene>
    <name evidence="1" type="ORF">OMM_04920</name>
</gene>
<name>A0A1V1NZ40_9BACT</name>
<protein>
    <submittedName>
        <fullName evidence="1">Glycosyl transferase family 2</fullName>
    </submittedName>
</protein>
<dbReference type="Proteomes" id="UP000189670">
    <property type="component" value="Unassembled WGS sequence"/>
</dbReference>
<organism evidence="1 2">
    <name type="scientific">Candidatus Magnetoglobus multicellularis str. Araruama</name>
    <dbReference type="NCBI Taxonomy" id="890399"/>
    <lineage>
        <taxon>Bacteria</taxon>
        <taxon>Pseudomonadati</taxon>
        <taxon>Thermodesulfobacteriota</taxon>
        <taxon>Desulfobacteria</taxon>
        <taxon>Desulfobacterales</taxon>
        <taxon>Desulfobacteraceae</taxon>
        <taxon>Candidatus Magnetoglobus</taxon>
    </lineage>
</organism>